<feature type="domain" description="Kinesin motor" evidence="6">
    <location>
        <begin position="4"/>
        <end position="351"/>
    </location>
</feature>
<keyword evidence="2 3" id="KW-0067">ATP-binding</keyword>
<evidence type="ECO:0000256" key="3">
    <source>
        <dbReference type="PROSITE-ProRule" id="PRU00283"/>
    </source>
</evidence>
<name>A0A061J6Y2_TRYRA</name>
<evidence type="ECO:0000256" key="1">
    <source>
        <dbReference type="ARBA" id="ARBA00022741"/>
    </source>
</evidence>
<evidence type="ECO:0000259" key="5">
    <source>
        <dbReference type="PROSITE" id="PS50003"/>
    </source>
</evidence>
<dbReference type="SMART" id="SM00129">
    <property type="entry name" value="KISc"/>
    <property type="match status" value="1"/>
</dbReference>
<dbReference type="InterPro" id="IPR001752">
    <property type="entry name" value="Kinesin_motor_dom"/>
</dbReference>
<dbReference type="PROSITE" id="PS50067">
    <property type="entry name" value="KINESIN_MOTOR_2"/>
    <property type="match status" value="1"/>
</dbReference>
<evidence type="ECO:0000256" key="2">
    <source>
        <dbReference type="ARBA" id="ARBA00022840"/>
    </source>
</evidence>
<dbReference type="Gene3D" id="3.40.850.10">
    <property type="entry name" value="Kinesin motor domain"/>
    <property type="match status" value="1"/>
</dbReference>
<dbReference type="SUPFAM" id="SSF52540">
    <property type="entry name" value="P-loop containing nucleoside triphosphate hydrolases"/>
    <property type="match status" value="1"/>
</dbReference>
<dbReference type="GO" id="GO:0008017">
    <property type="term" value="F:microtubule binding"/>
    <property type="evidence" value="ECO:0007669"/>
    <property type="project" value="InterPro"/>
</dbReference>
<feature type="binding site" evidence="3">
    <location>
        <begin position="87"/>
        <end position="94"/>
    </location>
    <ligand>
        <name>ATP</name>
        <dbReference type="ChEBI" id="CHEBI:30616"/>
    </ligand>
</feature>
<dbReference type="GO" id="GO:0007052">
    <property type="term" value="P:mitotic spindle organization"/>
    <property type="evidence" value="ECO:0007669"/>
    <property type="project" value="TreeGrafter"/>
</dbReference>
<dbReference type="InterPro" id="IPR011993">
    <property type="entry name" value="PH-like_dom_sf"/>
</dbReference>
<dbReference type="InterPro" id="IPR001849">
    <property type="entry name" value="PH_domain"/>
</dbReference>
<dbReference type="PANTHER" id="PTHR47969">
    <property type="entry name" value="CHROMOSOME-ASSOCIATED KINESIN KIF4A-RELATED"/>
    <property type="match status" value="1"/>
</dbReference>
<evidence type="ECO:0000256" key="4">
    <source>
        <dbReference type="SAM" id="MobiDB-lite"/>
    </source>
</evidence>
<dbReference type="Proteomes" id="UP000031737">
    <property type="component" value="Unassembled WGS sequence"/>
</dbReference>
<feature type="domain" description="PH" evidence="5">
    <location>
        <begin position="833"/>
        <end position="948"/>
    </location>
</feature>
<comment type="caution">
    <text evidence="7">The sequence shown here is derived from an EMBL/GenBank/DDBJ whole genome shotgun (WGS) entry which is preliminary data.</text>
</comment>
<evidence type="ECO:0000313" key="8">
    <source>
        <dbReference type="Proteomes" id="UP000031737"/>
    </source>
</evidence>
<dbReference type="GO" id="GO:0005875">
    <property type="term" value="C:microtubule associated complex"/>
    <property type="evidence" value="ECO:0007669"/>
    <property type="project" value="TreeGrafter"/>
</dbReference>
<dbReference type="VEuPathDB" id="TriTrypDB:TRSC58_02206"/>
<dbReference type="SMART" id="SM00233">
    <property type="entry name" value="PH"/>
    <property type="match status" value="1"/>
</dbReference>
<keyword evidence="8" id="KW-1185">Reference proteome</keyword>
<evidence type="ECO:0000313" key="7">
    <source>
        <dbReference type="EMBL" id="ESL10065.1"/>
    </source>
</evidence>
<proteinExistence type="inferred from homology"/>
<keyword evidence="1 3" id="KW-0547">Nucleotide-binding</keyword>
<feature type="region of interest" description="Disordered" evidence="4">
    <location>
        <begin position="477"/>
        <end position="499"/>
    </location>
</feature>
<evidence type="ECO:0000259" key="6">
    <source>
        <dbReference type="PROSITE" id="PS50067"/>
    </source>
</evidence>
<dbReference type="InterPro" id="IPR027417">
    <property type="entry name" value="P-loop_NTPase"/>
</dbReference>
<protein>
    <submittedName>
        <fullName evidence="7">Kinesin</fullName>
    </submittedName>
</protein>
<dbReference type="InterPro" id="IPR019821">
    <property type="entry name" value="Kinesin_motor_CS"/>
</dbReference>
<dbReference type="AlphaFoldDB" id="A0A061J6Y2"/>
<dbReference type="PROSITE" id="PS50003">
    <property type="entry name" value="PH_DOMAIN"/>
    <property type="match status" value="1"/>
</dbReference>
<dbReference type="Pfam" id="PF00225">
    <property type="entry name" value="Kinesin"/>
    <property type="match status" value="1"/>
</dbReference>
<dbReference type="InterPro" id="IPR027640">
    <property type="entry name" value="Kinesin-like_fam"/>
</dbReference>
<dbReference type="OrthoDB" id="540783at2759"/>
<dbReference type="SUPFAM" id="SSF50729">
    <property type="entry name" value="PH domain-like"/>
    <property type="match status" value="1"/>
</dbReference>
<gene>
    <name evidence="7" type="ORF">TRSC58_02206</name>
</gene>
<dbReference type="GO" id="GO:0007018">
    <property type="term" value="P:microtubule-based movement"/>
    <property type="evidence" value="ECO:0007669"/>
    <property type="project" value="InterPro"/>
</dbReference>
<dbReference type="GO" id="GO:0051231">
    <property type="term" value="P:spindle elongation"/>
    <property type="evidence" value="ECO:0007669"/>
    <property type="project" value="TreeGrafter"/>
</dbReference>
<dbReference type="EMBL" id="AUPL01002206">
    <property type="protein sequence ID" value="ESL10065.1"/>
    <property type="molecule type" value="Genomic_DNA"/>
</dbReference>
<comment type="similarity">
    <text evidence="3">Belongs to the TRAFAC class myosin-kinesin ATPase superfamily. Kinesin family.</text>
</comment>
<dbReference type="PRINTS" id="PR00380">
    <property type="entry name" value="KINESINHEAVY"/>
</dbReference>
<dbReference type="PANTHER" id="PTHR47969:SF9">
    <property type="entry name" value="KINESIN-LIKE PROTEIN"/>
    <property type="match status" value="1"/>
</dbReference>
<dbReference type="Gene3D" id="2.30.29.30">
    <property type="entry name" value="Pleckstrin-homology domain (PH domain)/Phosphotyrosine-binding domain (PTB)"/>
    <property type="match status" value="1"/>
</dbReference>
<accession>A0A061J6Y2</accession>
<dbReference type="GO" id="GO:0005524">
    <property type="term" value="F:ATP binding"/>
    <property type="evidence" value="ECO:0007669"/>
    <property type="project" value="UniProtKB-UniRule"/>
</dbReference>
<reference evidence="7 8" key="1">
    <citation type="submission" date="2013-07" db="EMBL/GenBank/DDBJ databases">
        <authorList>
            <person name="Stoco P.H."/>
            <person name="Wagner G."/>
            <person name="Gerber A."/>
            <person name="Zaha A."/>
            <person name="Thompson C."/>
            <person name="Bartholomeu D.C."/>
            <person name="Luckemeyer D.D."/>
            <person name="Bahia D."/>
            <person name="Loreto E."/>
            <person name="Prestes E.B."/>
            <person name="Lima F.M."/>
            <person name="Rodrigues-Luiz G."/>
            <person name="Vallejo G.A."/>
            <person name="Filho J.F."/>
            <person name="Monteiro K.M."/>
            <person name="Tyler K.M."/>
            <person name="de Almeida L.G."/>
            <person name="Ortiz M.F."/>
            <person name="Siervo M.A."/>
            <person name="de Moraes M.H."/>
            <person name="Cunha O.L."/>
            <person name="Mendonca-Neto R."/>
            <person name="Silva R."/>
            <person name="Teixeira S.M."/>
            <person name="Murta S.M."/>
            <person name="Sincero T.C."/>
            <person name="Mendes T.A."/>
            <person name="Urmenyi T.P."/>
            <person name="Silva V.G."/>
            <person name="da Rocha W.D."/>
            <person name="Andersson B."/>
            <person name="Romanha A.J."/>
            <person name="Steindel M."/>
            <person name="de Vasconcelos A.T."/>
            <person name="Grisard E.C."/>
        </authorList>
    </citation>
    <scope>NUCLEOTIDE SEQUENCE [LARGE SCALE GENOMIC DNA]</scope>
    <source>
        <strain evidence="7 8">SC58</strain>
    </source>
</reference>
<keyword evidence="3" id="KW-0505">Motor protein</keyword>
<organism evidence="7 8">
    <name type="scientific">Trypanosoma rangeli SC58</name>
    <dbReference type="NCBI Taxonomy" id="429131"/>
    <lineage>
        <taxon>Eukaryota</taxon>
        <taxon>Discoba</taxon>
        <taxon>Euglenozoa</taxon>
        <taxon>Kinetoplastea</taxon>
        <taxon>Metakinetoplastina</taxon>
        <taxon>Trypanosomatida</taxon>
        <taxon>Trypanosomatidae</taxon>
        <taxon>Trypanosoma</taxon>
        <taxon>Herpetosoma</taxon>
    </lineage>
</organism>
<dbReference type="PROSITE" id="PS00411">
    <property type="entry name" value="KINESIN_MOTOR_1"/>
    <property type="match status" value="1"/>
</dbReference>
<dbReference type="InterPro" id="IPR036961">
    <property type="entry name" value="Kinesin_motor_dom_sf"/>
</dbReference>
<dbReference type="GO" id="GO:0003777">
    <property type="term" value="F:microtubule motor activity"/>
    <property type="evidence" value="ECO:0007669"/>
    <property type="project" value="InterPro"/>
</dbReference>
<sequence length="1082" mass="121969">MERRITVAVRIRPSLETERFESPCAYRADDGQTVIIKNEGDMDAPAAFRFDDVFDSCDGQRDVYEESVQGLVDAALQGANMTVLTYGQTGSGKTCTILGSMSDGNLTEESGIFPRVFYDIFAYRESVQRQKHLIVFLSVIELYMDDVMDLLSRRRKINLRETPEETLTPGVSTIELLTMTDVLQALNMVNAYRSVTSTKMNDFSSRSHALFFVDIFQVPFSTSPERPTREKLIDVNGIPIRGSIEGLVQSRIALVDLAGSERVERSGVEERAMVETQEINKSLSALGTVLNALYMGSNHIPFQESKLTRLLKQSLVDRVSCLLLIGQIAPPRASTQESQGTLRFCDRVKGLKAGGVTAVIDPAEEERYFGSLRQQEELTAELRIAAVEYYYRPMRSLFMASLKNISVEQARQKCIALLRKDAANIVARKEEERLRAMEAEIDLKQREKVQAFVEKMNQMIEEYELVAQALKKDKKEAKRQKEEQRAEEEEKLMEAKKAKKSRLKQQAKVEELTEALQKADRLVSKLEAACAAPLEEDAKEHAETLTAEKPEDSSVHLLMENFYSHVTELGHLHDLYAHWLGATQRQRSHVRRAKIFSSSIIMGGTLVYDIIDFIIDRAVDIADRAIDQRQKYSWSDIDGYSCVLRNWEQMYPPLVTAGASRFERCEPTTYHNITFLSSDDSDGENSHHREEIHMRRAGAELDDGELLATREELRPPVRILGSALGGATPQSKTRGADGAEIHGRICEGTGMFLYAAEAAAADLHANYSDSECYDKERNGKEKSGADLSLNKEGNVEGEAAQNVSFKGTKRTTRDNEYLMRVYDSPTLVQDLIRFLRCGTMMLKHGRSGKPHRRYFWVSLAQNSRKLVWSELEARTTAVRSSIDLSDVGFIQLGCFSKVFKRHSVPPTDPSFYRSFTVGLKAGGRTVDIVADSLPDFEAWIVGLSNLVRVDPVWGGKLDITKETQFDQLNCFEAGLCESNYIYPSQYMALKKRVKRIASRTLTALEKCGNDATRAQHLLGGIHLPSVNEKGAVYLTKGELRFIGQSEMDILRITKVWILFQQMNLVYDDNFVPATTFGVTERH</sequence>